<evidence type="ECO:0000313" key="9">
    <source>
        <dbReference type="Proteomes" id="UP000050535"/>
    </source>
</evidence>
<evidence type="ECO:0000256" key="6">
    <source>
        <dbReference type="SAM" id="Phobius"/>
    </source>
</evidence>
<evidence type="ECO:0000256" key="5">
    <source>
        <dbReference type="ARBA" id="ARBA00023136"/>
    </source>
</evidence>
<evidence type="ECO:0000256" key="3">
    <source>
        <dbReference type="ARBA" id="ARBA00022692"/>
    </source>
</evidence>
<comment type="similarity">
    <text evidence="2">Belongs to the GtrA family.</text>
</comment>
<comment type="subcellular location">
    <subcellularLocation>
        <location evidence="1">Membrane</location>
        <topology evidence="1">Multi-pass membrane protein</topology>
    </subcellularLocation>
</comment>
<feature type="transmembrane region" description="Helical" evidence="6">
    <location>
        <begin position="90"/>
        <end position="107"/>
    </location>
</feature>
<dbReference type="GO" id="GO:0005886">
    <property type="term" value="C:plasma membrane"/>
    <property type="evidence" value="ECO:0007669"/>
    <property type="project" value="TreeGrafter"/>
</dbReference>
<dbReference type="PANTHER" id="PTHR38459">
    <property type="entry name" value="PROPHAGE BACTOPRENOL-LINKED GLUCOSE TRANSLOCASE HOMOLOG"/>
    <property type="match status" value="1"/>
</dbReference>
<reference evidence="9" key="1">
    <citation type="submission" date="2013-11" db="EMBL/GenBank/DDBJ databases">
        <authorList>
            <person name="Hoang H.T."/>
            <person name="Killian M.L."/>
            <person name="Madson D.M."/>
            <person name="Arruda P.H.E."/>
            <person name="Sun D."/>
            <person name="Schwartz K.J."/>
            <person name="Yoon K."/>
        </authorList>
    </citation>
    <scope>NUCLEOTIDE SEQUENCE [LARGE SCALE GENOMIC DNA]</scope>
    <source>
        <strain evidence="9">CDK2</strain>
    </source>
</reference>
<dbReference type="PANTHER" id="PTHR38459:SF1">
    <property type="entry name" value="PROPHAGE BACTOPRENOL-LINKED GLUCOSE TRANSLOCASE HOMOLOG"/>
    <property type="match status" value="1"/>
</dbReference>
<dbReference type="EMBL" id="LGUC01000001">
    <property type="protein sequence ID" value="KPN31702.1"/>
    <property type="molecule type" value="Genomic_DNA"/>
</dbReference>
<sequence>MIRSFLRSLLSGPLAVRLRRYVIVGATTAGVQMLLLWLFVDSGGVNYLLGATVAIEITIVMTYVLNNAWTFAAMQNTGWSEYLTGLVKTNVVRGTAIPIQLAVLYALVDWLGIQYLLANAAGILISGVYRYFFDAKWTWGRT</sequence>
<feature type="transmembrane region" description="Helical" evidence="6">
    <location>
        <begin position="21"/>
        <end position="40"/>
    </location>
</feature>
<evidence type="ECO:0000256" key="2">
    <source>
        <dbReference type="ARBA" id="ARBA00009399"/>
    </source>
</evidence>
<dbReference type="GO" id="GO:0000271">
    <property type="term" value="P:polysaccharide biosynthetic process"/>
    <property type="evidence" value="ECO:0007669"/>
    <property type="project" value="InterPro"/>
</dbReference>
<evidence type="ECO:0000256" key="1">
    <source>
        <dbReference type="ARBA" id="ARBA00004141"/>
    </source>
</evidence>
<dbReference type="RefSeq" id="WP_054584211.1">
    <property type="nucleotide sequence ID" value="NZ_LGUC01000001.1"/>
</dbReference>
<organism evidence="8 9">
    <name type="scientific">Halolamina pelagica</name>
    <dbReference type="NCBI Taxonomy" id="699431"/>
    <lineage>
        <taxon>Archaea</taxon>
        <taxon>Methanobacteriati</taxon>
        <taxon>Methanobacteriota</taxon>
        <taxon>Stenosarchaea group</taxon>
        <taxon>Halobacteria</taxon>
        <taxon>Halobacteriales</taxon>
        <taxon>Haloferacaceae</taxon>
    </lineage>
</organism>
<dbReference type="PATRIC" id="fig|699431.3.peg.2517"/>
<evidence type="ECO:0000259" key="7">
    <source>
        <dbReference type="Pfam" id="PF04138"/>
    </source>
</evidence>
<keyword evidence="5 6" id="KW-0472">Membrane</keyword>
<keyword evidence="9" id="KW-1185">Reference proteome</keyword>
<dbReference type="AlphaFoldDB" id="A0A0P7HX81"/>
<name>A0A0P7HX81_9EURY</name>
<accession>A0A0P7HX81</accession>
<gene>
    <name evidence="8" type="ORF">SY89_02451</name>
</gene>
<evidence type="ECO:0000256" key="4">
    <source>
        <dbReference type="ARBA" id="ARBA00022989"/>
    </source>
</evidence>
<feature type="transmembrane region" description="Helical" evidence="6">
    <location>
        <begin position="46"/>
        <end position="69"/>
    </location>
</feature>
<evidence type="ECO:0000313" key="8">
    <source>
        <dbReference type="EMBL" id="KPN31702.1"/>
    </source>
</evidence>
<dbReference type="InterPro" id="IPR051401">
    <property type="entry name" value="GtrA_CellWall_Glycosyl"/>
</dbReference>
<comment type="caution">
    <text evidence="8">The sequence shown here is derived from an EMBL/GenBank/DDBJ whole genome shotgun (WGS) entry which is preliminary data.</text>
</comment>
<proteinExistence type="inferred from homology"/>
<keyword evidence="4 6" id="KW-1133">Transmembrane helix</keyword>
<feature type="domain" description="GtrA/DPMS transmembrane" evidence="7">
    <location>
        <begin position="20"/>
        <end position="139"/>
    </location>
</feature>
<feature type="transmembrane region" description="Helical" evidence="6">
    <location>
        <begin position="113"/>
        <end position="133"/>
    </location>
</feature>
<dbReference type="Proteomes" id="UP000050535">
    <property type="component" value="Unassembled WGS sequence"/>
</dbReference>
<keyword evidence="3 6" id="KW-0812">Transmembrane</keyword>
<protein>
    <submittedName>
        <fullName evidence="8">GtrA-like protein</fullName>
    </submittedName>
</protein>
<dbReference type="InterPro" id="IPR007267">
    <property type="entry name" value="GtrA_DPMS_TM"/>
</dbReference>
<dbReference type="Pfam" id="PF04138">
    <property type="entry name" value="GtrA_DPMS_TM"/>
    <property type="match status" value="1"/>
</dbReference>
<dbReference type="STRING" id="699431.SY89_02451"/>
<dbReference type="OrthoDB" id="198107at2157"/>